<dbReference type="InterPro" id="IPR001544">
    <property type="entry name" value="Aminotrans_IV"/>
</dbReference>
<dbReference type="SUPFAM" id="SSF56752">
    <property type="entry name" value="D-aminoacid aminotransferase-like PLP-dependent enzymes"/>
    <property type="match status" value="1"/>
</dbReference>
<dbReference type="InterPro" id="IPR050571">
    <property type="entry name" value="Class-IV_PLP-Dep_Aminotrnsfr"/>
</dbReference>
<dbReference type="GO" id="GO:0008696">
    <property type="term" value="F:4-amino-4-deoxychorismate lyase activity"/>
    <property type="evidence" value="ECO:0007669"/>
    <property type="project" value="UniProtKB-EC"/>
</dbReference>
<reference evidence="13 14" key="1">
    <citation type="journal article" date="2024" name="ISME J.">
        <title>Tailless and filamentous prophages are predominant in marine Vibrio.</title>
        <authorList>
            <person name="Steensen K."/>
            <person name="Seneca J."/>
            <person name="Bartlau N."/>
            <person name="Yu X.A."/>
            <person name="Hussain F.A."/>
            <person name="Polz M.F."/>
        </authorList>
    </citation>
    <scope>NUCLEOTIDE SEQUENCE [LARGE SCALE GENOMIC DNA]</scope>
    <source>
        <strain evidence="13 14">10N.239.312.F12</strain>
    </source>
</reference>
<evidence type="ECO:0000256" key="3">
    <source>
        <dbReference type="ARBA" id="ARBA00011738"/>
    </source>
</evidence>
<evidence type="ECO:0000256" key="2">
    <source>
        <dbReference type="ARBA" id="ARBA00009320"/>
    </source>
</evidence>
<evidence type="ECO:0000256" key="7">
    <source>
        <dbReference type="ARBA" id="ARBA00035633"/>
    </source>
</evidence>
<dbReference type="Gene3D" id="3.20.10.10">
    <property type="entry name" value="D-amino Acid Aminotransferase, subunit A, domain 2"/>
    <property type="match status" value="1"/>
</dbReference>
<dbReference type="NCBIfam" id="NF004761">
    <property type="entry name" value="PRK06092.1"/>
    <property type="match status" value="1"/>
</dbReference>
<evidence type="ECO:0000256" key="8">
    <source>
        <dbReference type="ARBA" id="ARBA00035676"/>
    </source>
</evidence>
<comment type="cofactor">
    <cofactor evidence="1 12">
        <name>pyridoxal 5'-phosphate</name>
        <dbReference type="ChEBI" id="CHEBI:597326"/>
    </cofactor>
</comment>
<keyword evidence="5" id="KW-0289">Folate biosynthesis</keyword>
<dbReference type="EMBL" id="JBFSSG010000006">
    <property type="protein sequence ID" value="MEZ8720439.1"/>
    <property type="molecule type" value="Genomic_DNA"/>
</dbReference>
<keyword evidence="6 13" id="KW-0456">Lyase</keyword>
<keyword evidence="14" id="KW-1185">Reference proteome</keyword>
<dbReference type="InterPro" id="IPR036038">
    <property type="entry name" value="Aminotransferase-like"/>
</dbReference>
<organism evidence="13 14">
    <name type="scientific">Vibrio pomeroyi</name>
    <dbReference type="NCBI Taxonomy" id="198832"/>
    <lineage>
        <taxon>Bacteria</taxon>
        <taxon>Pseudomonadati</taxon>
        <taxon>Pseudomonadota</taxon>
        <taxon>Gammaproteobacteria</taxon>
        <taxon>Vibrionales</taxon>
        <taxon>Vibrionaceae</taxon>
        <taxon>Vibrio</taxon>
    </lineage>
</organism>
<comment type="catalytic activity">
    <reaction evidence="9">
        <text>4-amino-4-deoxychorismate = 4-aminobenzoate + pyruvate + H(+)</text>
        <dbReference type="Rhea" id="RHEA:16201"/>
        <dbReference type="ChEBI" id="CHEBI:15361"/>
        <dbReference type="ChEBI" id="CHEBI:15378"/>
        <dbReference type="ChEBI" id="CHEBI:17836"/>
        <dbReference type="ChEBI" id="CHEBI:58406"/>
        <dbReference type="EC" id="4.1.3.38"/>
    </reaction>
</comment>
<dbReference type="CDD" id="cd01559">
    <property type="entry name" value="ADCL_like"/>
    <property type="match status" value="1"/>
</dbReference>
<dbReference type="InterPro" id="IPR043132">
    <property type="entry name" value="BCAT-like_C"/>
</dbReference>
<evidence type="ECO:0000256" key="6">
    <source>
        <dbReference type="ARBA" id="ARBA00023239"/>
    </source>
</evidence>
<protein>
    <recommendedName>
        <fullName evidence="8 10">Aminodeoxychorismate lyase</fullName>
        <ecNumber evidence="8 10">4.1.3.38</ecNumber>
    </recommendedName>
</protein>
<comment type="subunit">
    <text evidence="3">Homodimer.</text>
</comment>
<evidence type="ECO:0000256" key="4">
    <source>
        <dbReference type="ARBA" id="ARBA00022898"/>
    </source>
</evidence>
<evidence type="ECO:0000256" key="12">
    <source>
        <dbReference type="RuleBase" id="RU004516"/>
    </source>
</evidence>
<comment type="caution">
    <text evidence="13">The sequence shown here is derived from an EMBL/GenBank/DDBJ whole genome shotgun (WGS) entry which is preliminary data.</text>
</comment>
<dbReference type="Gene3D" id="3.30.470.10">
    <property type="match status" value="1"/>
</dbReference>
<dbReference type="InterPro" id="IPR043131">
    <property type="entry name" value="BCAT-like_N"/>
</dbReference>
<dbReference type="NCBIfam" id="TIGR03461">
    <property type="entry name" value="pabC_Proteo"/>
    <property type="match status" value="1"/>
</dbReference>
<comment type="pathway">
    <text evidence="7">Cofactor biosynthesis; tetrahydrofolate biosynthesis; 4-aminobenzoate from chorismate: step 2/2.</text>
</comment>
<name>A0ABV4MTG2_9VIBR</name>
<dbReference type="EC" id="4.1.3.38" evidence="8 10"/>
<sequence>MFWVDGESQQTVDILDRSFQYGDGCFTTMLVQGGQIQHFHDHQRRVDECLKALRISALDWDVVNVWLDSALQHIQNNALHETENRHEINKSHDEKAGIKLHVSRGSGGRGYSTKNIAKPTVTISTFDFPSHYLAWQDSGVELGVCQQALGLSPLLAGHKHNNRLEQILMKDEMDQTNEVDGVVLDISGNVIETTMANLFWRKGNTICTPQLTQSGVAGVMRKQVLTALNQAQLSVTISDYCLSQLMQADEVFMTNSILGVAPVTRISETQFNIGTVTRSLQGQLNS</sequence>
<comment type="similarity">
    <text evidence="2 11">Belongs to the class-IV pyridoxal-phosphate-dependent aminotransferase family.</text>
</comment>
<dbReference type="Proteomes" id="UP001570071">
    <property type="component" value="Unassembled WGS sequence"/>
</dbReference>
<evidence type="ECO:0000313" key="13">
    <source>
        <dbReference type="EMBL" id="MEZ8720439.1"/>
    </source>
</evidence>
<dbReference type="InterPro" id="IPR018300">
    <property type="entry name" value="Aminotrans_IV_CS"/>
</dbReference>
<evidence type="ECO:0000256" key="5">
    <source>
        <dbReference type="ARBA" id="ARBA00022909"/>
    </source>
</evidence>
<evidence type="ECO:0000256" key="9">
    <source>
        <dbReference type="ARBA" id="ARBA00049529"/>
    </source>
</evidence>
<dbReference type="PANTHER" id="PTHR42743">
    <property type="entry name" value="AMINO-ACID AMINOTRANSFERASE"/>
    <property type="match status" value="1"/>
</dbReference>
<evidence type="ECO:0000256" key="11">
    <source>
        <dbReference type="RuleBase" id="RU004106"/>
    </source>
</evidence>
<gene>
    <name evidence="13" type="primary">pabC</name>
    <name evidence="13" type="ORF">AB6D66_05120</name>
</gene>
<dbReference type="RefSeq" id="WP_372122667.1">
    <property type="nucleotide sequence ID" value="NZ_JBFSSG010000006.1"/>
</dbReference>
<proteinExistence type="inferred from homology"/>
<dbReference type="PANTHER" id="PTHR42743:SF2">
    <property type="entry name" value="AMINODEOXYCHORISMATE LYASE"/>
    <property type="match status" value="1"/>
</dbReference>
<dbReference type="InterPro" id="IPR017824">
    <property type="entry name" value="Aminodeoxychorismate_lyase_IV"/>
</dbReference>
<dbReference type="Pfam" id="PF01063">
    <property type="entry name" value="Aminotran_4"/>
    <property type="match status" value="1"/>
</dbReference>
<dbReference type="PROSITE" id="PS00770">
    <property type="entry name" value="AA_TRANSFER_CLASS_4"/>
    <property type="match status" value="1"/>
</dbReference>
<evidence type="ECO:0000256" key="10">
    <source>
        <dbReference type="NCBIfam" id="TIGR03461"/>
    </source>
</evidence>
<accession>A0ABV4MTG2</accession>
<evidence type="ECO:0000256" key="1">
    <source>
        <dbReference type="ARBA" id="ARBA00001933"/>
    </source>
</evidence>
<keyword evidence="4 12" id="KW-0663">Pyridoxal phosphate</keyword>
<evidence type="ECO:0000313" key="14">
    <source>
        <dbReference type="Proteomes" id="UP001570071"/>
    </source>
</evidence>